<evidence type="ECO:0000256" key="3">
    <source>
        <dbReference type="ARBA" id="ARBA00022989"/>
    </source>
</evidence>
<keyword evidence="3 5" id="KW-1133">Transmembrane helix</keyword>
<gene>
    <name evidence="7" type="ORF">P4R38_18090</name>
</gene>
<sequence length="408" mass="42914">MTAPVRPETESRTERPGREPVANAWRIVAAREVAVRLRDRNFLISTGITLAAIIGSMMISGFLSSRGSTTDLAVTGQGATQVVQTAQRVADAQDDDVTFHASAVPDAAAVEQQVADGTVDAGLVRSAQGWQLIGDTDEDTDLSRYVGTAAAQLAVERNAADAGTTVADLQRGSTVTYRLLDDSGNDEATVKIVGFVFAFLFYLSSILFGMAIAQSVVEEKQNRIVEILASAIPLRHLLTGKVLGSTALAFAQLALFVGAGLLGMTAMGRGADLGAVAGAAGWFVVFFVVGFLALAALWAVAGSLATRNEDLQSTSTPLSMLLIIVMFGGIFASGTVQVVASYVPMLSIVAMPTRVVAGTAAWWEPLVSLAIMAAATYAIVVLAETAYRRSLMQTQGRLTLRQALRLRG</sequence>
<dbReference type="InterPro" id="IPR013525">
    <property type="entry name" value="ABC2_TM"/>
</dbReference>
<dbReference type="Pfam" id="PF12698">
    <property type="entry name" value="ABC2_membrane_3"/>
    <property type="match status" value="1"/>
</dbReference>
<dbReference type="PANTHER" id="PTHR43471:SF3">
    <property type="entry name" value="ABC TRANSPORTER PERMEASE PROTEIN NATB"/>
    <property type="match status" value="1"/>
</dbReference>
<feature type="transmembrane region" description="Helical" evidence="5">
    <location>
        <begin position="41"/>
        <end position="63"/>
    </location>
</feature>
<feature type="domain" description="ABC-2 type transporter transmembrane" evidence="6">
    <location>
        <begin position="42"/>
        <end position="382"/>
    </location>
</feature>
<name>A0ABT6CB96_9MICO</name>
<evidence type="ECO:0000256" key="5">
    <source>
        <dbReference type="SAM" id="Phobius"/>
    </source>
</evidence>
<keyword evidence="2 5" id="KW-0812">Transmembrane</keyword>
<feature type="transmembrane region" description="Helical" evidence="5">
    <location>
        <begin position="279"/>
        <end position="306"/>
    </location>
</feature>
<keyword evidence="8" id="KW-1185">Reference proteome</keyword>
<proteinExistence type="predicted"/>
<evidence type="ECO:0000256" key="4">
    <source>
        <dbReference type="ARBA" id="ARBA00023136"/>
    </source>
</evidence>
<evidence type="ECO:0000259" key="6">
    <source>
        <dbReference type="Pfam" id="PF12698"/>
    </source>
</evidence>
<organism evidence="7 8">
    <name type="scientific">Luteipulveratus flavus</name>
    <dbReference type="NCBI Taxonomy" id="3031728"/>
    <lineage>
        <taxon>Bacteria</taxon>
        <taxon>Bacillati</taxon>
        <taxon>Actinomycetota</taxon>
        <taxon>Actinomycetes</taxon>
        <taxon>Micrococcales</taxon>
        <taxon>Dermacoccaceae</taxon>
        <taxon>Luteipulveratus</taxon>
    </lineage>
</organism>
<comment type="subcellular location">
    <subcellularLocation>
        <location evidence="1">Membrane</location>
        <topology evidence="1">Multi-pass membrane protein</topology>
    </subcellularLocation>
</comment>
<evidence type="ECO:0000313" key="8">
    <source>
        <dbReference type="Proteomes" id="UP001528912"/>
    </source>
</evidence>
<evidence type="ECO:0000256" key="1">
    <source>
        <dbReference type="ARBA" id="ARBA00004141"/>
    </source>
</evidence>
<feature type="transmembrane region" description="Helical" evidence="5">
    <location>
        <begin position="318"/>
        <end position="340"/>
    </location>
</feature>
<dbReference type="Proteomes" id="UP001528912">
    <property type="component" value="Unassembled WGS sequence"/>
</dbReference>
<dbReference type="PANTHER" id="PTHR43471">
    <property type="entry name" value="ABC TRANSPORTER PERMEASE"/>
    <property type="match status" value="1"/>
</dbReference>
<feature type="transmembrane region" description="Helical" evidence="5">
    <location>
        <begin position="192"/>
        <end position="213"/>
    </location>
</feature>
<dbReference type="RefSeq" id="WP_277193389.1">
    <property type="nucleotide sequence ID" value="NZ_JAROAV010000051.1"/>
</dbReference>
<comment type="caution">
    <text evidence="7">The sequence shown here is derived from an EMBL/GenBank/DDBJ whole genome shotgun (WGS) entry which is preliminary data.</text>
</comment>
<feature type="transmembrane region" description="Helical" evidence="5">
    <location>
        <begin position="360"/>
        <end position="383"/>
    </location>
</feature>
<feature type="transmembrane region" description="Helical" evidence="5">
    <location>
        <begin position="242"/>
        <end position="267"/>
    </location>
</feature>
<accession>A0ABT6CB96</accession>
<evidence type="ECO:0000256" key="2">
    <source>
        <dbReference type="ARBA" id="ARBA00022692"/>
    </source>
</evidence>
<reference evidence="7 8" key="1">
    <citation type="submission" date="2023-03" db="EMBL/GenBank/DDBJ databases">
        <title>YIM 133296 draft genome.</title>
        <authorList>
            <person name="Xiong L."/>
        </authorList>
    </citation>
    <scope>NUCLEOTIDE SEQUENCE [LARGE SCALE GENOMIC DNA]</scope>
    <source>
        <strain evidence="7 8">YIM 133296</strain>
    </source>
</reference>
<protein>
    <submittedName>
        <fullName evidence="7">ABC transporter permease</fullName>
    </submittedName>
</protein>
<dbReference type="EMBL" id="JAROAV010000051">
    <property type="protein sequence ID" value="MDF8266165.1"/>
    <property type="molecule type" value="Genomic_DNA"/>
</dbReference>
<evidence type="ECO:0000313" key="7">
    <source>
        <dbReference type="EMBL" id="MDF8266165.1"/>
    </source>
</evidence>
<keyword evidence="4 5" id="KW-0472">Membrane</keyword>